<accession>A0A9D1TMC0</accession>
<proteinExistence type="predicted"/>
<gene>
    <name evidence="1" type="ORF">IAB12_00975</name>
</gene>
<comment type="caution">
    <text evidence="1">The sequence shown here is derived from an EMBL/GenBank/DDBJ whole genome shotgun (WGS) entry which is preliminary data.</text>
</comment>
<dbReference type="EMBL" id="DXHU01000005">
    <property type="protein sequence ID" value="HIV98337.1"/>
    <property type="molecule type" value="Genomic_DNA"/>
</dbReference>
<evidence type="ECO:0000313" key="1">
    <source>
        <dbReference type="EMBL" id="HIV98337.1"/>
    </source>
</evidence>
<name>A0A9D1TMC0_9SPIO</name>
<evidence type="ECO:0000313" key="2">
    <source>
        <dbReference type="Proteomes" id="UP000823936"/>
    </source>
</evidence>
<sequence length="190" mass="21247">MRKVFVIILISLIFLSSIYSAEEPKRQSFVGIPVEFSADYPDVVAGFTKNNVTSTITPTFINYSIDNPLMFVYNTQNTRFETEGIFLVIQVFTPYAVDVSITGCPPLKNSSDDEINYYTENLTLPGESKFTGSNESVNDSNPIDIINESGTYTTPRVYSIYGKFYVNGTDVKYAAEYNTSITIKFSTEGN</sequence>
<reference evidence="1" key="2">
    <citation type="submission" date="2021-04" db="EMBL/GenBank/DDBJ databases">
        <authorList>
            <person name="Gilroy R."/>
        </authorList>
    </citation>
    <scope>NUCLEOTIDE SEQUENCE</scope>
    <source>
        <strain evidence="1">Gambia11-129</strain>
    </source>
</reference>
<dbReference type="Proteomes" id="UP000823936">
    <property type="component" value="Unassembled WGS sequence"/>
</dbReference>
<organism evidence="1 2">
    <name type="scientific">Candidatus Ornithospirochaeta avicola</name>
    <dbReference type="NCBI Taxonomy" id="2840896"/>
    <lineage>
        <taxon>Bacteria</taxon>
        <taxon>Pseudomonadati</taxon>
        <taxon>Spirochaetota</taxon>
        <taxon>Spirochaetia</taxon>
        <taxon>Spirochaetales</taxon>
        <taxon>Spirochaetaceae</taxon>
        <taxon>Spirochaetaceae incertae sedis</taxon>
        <taxon>Candidatus Ornithospirochaeta</taxon>
    </lineage>
</organism>
<dbReference type="AlphaFoldDB" id="A0A9D1TMC0"/>
<protein>
    <submittedName>
        <fullName evidence="1">Uncharacterized protein</fullName>
    </submittedName>
</protein>
<reference evidence="1" key="1">
    <citation type="journal article" date="2021" name="PeerJ">
        <title>Extensive microbial diversity within the chicken gut microbiome revealed by metagenomics and culture.</title>
        <authorList>
            <person name="Gilroy R."/>
            <person name="Ravi A."/>
            <person name="Getino M."/>
            <person name="Pursley I."/>
            <person name="Horton D.L."/>
            <person name="Alikhan N.F."/>
            <person name="Baker D."/>
            <person name="Gharbi K."/>
            <person name="Hall N."/>
            <person name="Watson M."/>
            <person name="Adriaenssens E.M."/>
            <person name="Foster-Nyarko E."/>
            <person name="Jarju S."/>
            <person name="Secka A."/>
            <person name="Antonio M."/>
            <person name="Oren A."/>
            <person name="Chaudhuri R.R."/>
            <person name="La Ragione R."/>
            <person name="Hildebrand F."/>
            <person name="Pallen M.J."/>
        </authorList>
    </citation>
    <scope>NUCLEOTIDE SEQUENCE</scope>
    <source>
        <strain evidence="1">Gambia11-129</strain>
    </source>
</reference>